<reference evidence="2 3" key="1">
    <citation type="submission" date="2018-08" db="EMBL/GenBank/DDBJ databases">
        <title>Genomic Encyclopedia of Archaeal and Bacterial Type Strains, Phase II (KMG-II): from individual species to whole genera.</title>
        <authorList>
            <person name="Goeker M."/>
        </authorList>
    </citation>
    <scope>NUCLEOTIDE SEQUENCE [LARGE SCALE GENOMIC DNA]</scope>
    <source>
        <strain evidence="2 3">DSM 5002</strain>
    </source>
</reference>
<dbReference type="AlphaFoldDB" id="A0A397Q7N2"/>
<dbReference type="Proteomes" id="UP000266273">
    <property type="component" value="Unassembled WGS sequence"/>
</dbReference>
<dbReference type="RefSeq" id="WP_245410354.1">
    <property type="nucleotide sequence ID" value="NZ_QXDF01000001.1"/>
</dbReference>
<dbReference type="EMBL" id="QXDF01000001">
    <property type="protein sequence ID" value="RIA55825.1"/>
    <property type="molecule type" value="Genomic_DNA"/>
</dbReference>
<gene>
    <name evidence="2" type="ORF">BXY53_0908</name>
</gene>
<sequence>MEIDQSFLNLAWYLAAGAGLLLFLVIALWIFRGFMTSGGALMLKGRNKRLGVVDQAAIDGRRRLVLIRRDGVEHLVMTGGPIDIVIETGIGANGPHPYKDIERAPSSPLDDERIRIAEAQTGRS</sequence>
<keyword evidence="2" id="KW-0966">Cell projection</keyword>
<keyword evidence="1" id="KW-0472">Membrane</keyword>
<protein>
    <submittedName>
        <fullName evidence="2">Flagellar biosynthesis protein FliO</fullName>
    </submittedName>
</protein>
<name>A0A397Q7N2_9HYPH</name>
<dbReference type="PANTHER" id="PTHR38766">
    <property type="entry name" value="FLAGELLAR PROTEIN FLIO"/>
    <property type="match status" value="1"/>
</dbReference>
<evidence type="ECO:0000313" key="2">
    <source>
        <dbReference type="EMBL" id="RIA55825.1"/>
    </source>
</evidence>
<accession>A0A397Q7N2</accession>
<evidence type="ECO:0000313" key="3">
    <source>
        <dbReference type="Proteomes" id="UP000266273"/>
    </source>
</evidence>
<proteinExistence type="predicted"/>
<keyword evidence="2" id="KW-0969">Cilium</keyword>
<keyword evidence="1" id="KW-1133">Transmembrane helix</keyword>
<comment type="caution">
    <text evidence="2">The sequence shown here is derived from an EMBL/GenBank/DDBJ whole genome shotgun (WGS) entry which is preliminary data.</text>
</comment>
<keyword evidence="2" id="KW-0282">Flagellum</keyword>
<organism evidence="2 3">
    <name type="scientific">Dichotomicrobium thermohalophilum</name>
    <dbReference type="NCBI Taxonomy" id="933063"/>
    <lineage>
        <taxon>Bacteria</taxon>
        <taxon>Pseudomonadati</taxon>
        <taxon>Pseudomonadota</taxon>
        <taxon>Alphaproteobacteria</taxon>
        <taxon>Hyphomicrobiales</taxon>
        <taxon>Hyphomicrobiaceae</taxon>
        <taxon>Dichotomicrobium</taxon>
    </lineage>
</organism>
<evidence type="ECO:0000256" key="1">
    <source>
        <dbReference type="SAM" id="Phobius"/>
    </source>
</evidence>
<keyword evidence="3" id="KW-1185">Reference proteome</keyword>
<dbReference type="InterPro" id="IPR052205">
    <property type="entry name" value="FliO/MopB"/>
</dbReference>
<feature type="transmembrane region" description="Helical" evidence="1">
    <location>
        <begin position="12"/>
        <end position="31"/>
    </location>
</feature>
<keyword evidence="1" id="KW-0812">Transmembrane</keyword>
<dbReference type="PANTHER" id="PTHR38766:SF1">
    <property type="entry name" value="FLAGELLAR PROTEIN FLIO"/>
    <property type="match status" value="1"/>
</dbReference>